<dbReference type="EMBL" id="CP042467">
    <property type="protein sequence ID" value="QED28315.1"/>
    <property type="molecule type" value="Genomic_DNA"/>
</dbReference>
<dbReference type="AlphaFoldDB" id="A0A5B8XS16"/>
<evidence type="ECO:0000313" key="2">
    <source>
        <dbReference type="EMBL" id="QED28315.1"/>
    </source>
</evidence>
<keyword evidence="1" id="KW-0472">Membrane</keyword>
<gene>
    <name evidence="2" type="ORF">FRD01_13960</name>
</gene>
<dbReference type="Proteomes" id="UP000321595">
    <property type="component" value="Chromosome"/>
</dbReference>
<evidence type="ECO:0000313" key="3">
    <source>
        <dbReference type="Proteomes" id="UP000321595"/>
    </source>
</evidence>
<keyword evidence="3" id="KW-1185">Reference proteome</keyword>
<keyword evidence="1" id="KW-1133">Transmembrane helix</keyword>
<proteinExistence type="predicted"/>
<accession>A0A5B8XS16</accession>
<name>A0A5B8XS16_9DELT</name>
<sequence length="408" mass="45920">MKLHIPAPEQEEGLGAIDYSLVLVTIAAIAIYMGLRPEDAPKPVVSPEDAAVVEKLSDAAQAQKDVASKLDALKSSELRSRAWTDEEIVAALRFGARATNETACGVRSEQIAGGTVSDTMRLELLKAVDRRDENAPYACLSLLYFADKLPREDLQKEVHEFWEQNRAWEGNARLVSNAIESFKEWRERPESPEFWKWARVCALNMDYEGAAACQSILFQVAPAQGEDLVMVADKHFSELGAEIRPSEAALLARGLGWLTRNGQPKNFRIVETAELPDYDHDLRDGALFQLCRLVNSPDPVVSEQAAKELSSLANYGYRAMGETQRKRWYEACRKAFKATDEMPVIAVWSGSLEDAPRYDLARPYEAGYCQKKDGYPLWYCGAERWESKDMGADLYSLYAQTSWIEWEE</sequence>
<organism evidence="2 3">
    <name type="scientific">Microvenator marinus</name>
    <dbReference type="NCBI Taxonomy" id="2600177"/>
    <lineage>
        <taxon>Bacteria</taxon>
        <taxon>Deltaproteobacteria</taxon>
        <taxon>Bradymonadales</taxon>
        <taxon>Microvenatoraceae</taxon>
        <taxon>Microvenator</taxon>
    </lineage>
</organism>
<protein>
    <submittedName>
        <fullName evidence="2">Uncharacterized protein</fullName>
    </submittedName>
</protein>
<evidence type="ECO:0000256" key="1">
    <source>
        <dbReference type="SAM" id="Phobius"/>
    </source>
</evidence>
<dbReference type="OrthoDB" id="5488671at2"/>
<reference evidence="2 3" key="1">
    <citation type="submission" date="2019-08" db="EMBL/GenBank/DDBJ databases">
        <authorList>
            <person name="Liang Q."/>
        </authorList>
    </citation>
    <scope>NUCLEOTIDE SEQUENCE [LARGE SCALE GENOMIC DNA]</scope>
    <source>
        <strain evidence="2 3">V1718</strain>
    </source>
</reference>
<dbReference type="RefSeq" id="WP_146960629.1">
    <property type="nucleotide sequence ID" value="NZ_CP042467.1"/>
</dbReference>
<keyword evidence="1" id="KW-0812">Transmembrane</keyword>
<dbReference type="KEGG" id="bbae:FRD01_13960"/>
<feature type="transmembrane region" description="Helical" evidence="1">
    <location>
        <begin position="16"/>
        <end position="35"/>
    </location>
</feature>